<feature type="domain" description="SP-RING-type" evidence="6">
    <location>
        <begin position="298"/>
        <end position="379"/>
    </location>
</feature>
<dbReference type="EMBL" id="CACTIH010001995">
    <property type="protein sequence ID" value="CAA2971065.1"/>
    <property type="molecule type" value="Genomic_DNA"/>
</dbReference>
<evidence type="ECO:0000313" key="8">
    <source>
        <dbReference type="Proteomes" id="UP000594638"/>
    </source>
</evidence>
<dbReference type="Proteomes" id="UP000594638">
    <property type="component" value="Unassembled WGS sequence"/>
</dbReference>
<proteinExistence type="predicted"/>
<dbReference type="Pfam" id="PF02891">
    <property type="entry name" value="zf-MIZ"/>
    <property type="match status" value="1"/>
</dbReference>
<dbReference type="AlphaFoldDB" id="A0A8S0QXP6"/>
<keyword evidence="3" id="KW-0862">Zinc</keyword>
<reference evidence="7 8" key="1">
    <citation type="submission" date="2019-12" db="EMBL/GenBank/DDBJ databases">
        <authorList>
            <person name="Alioto T."/>
            <person name="Alioto T."/>
            <person name="Gomez Garrido J."/>
        </authorList>
    </citation>
    <scope>NUCLEOTIDE SEQUENCE [LARGE SCALE GENOMIC DNA]</scope>
</reference>
<feature type="region of interest" description="Disordered" evidence="5">
    <location>
        <begin position="447"/>
        <end position="477"/>
    </location>
</feature>
<feature type="region of interest" description="Disordered" evidence="5">
    <location>
        <begin position="833"/>
        <end position="890"/>
    </location>
</feature>
<comment type="caution">
    <text evidence="7">The sequence shown here is derived from an EMBL/GenBank/DDBJ whole genome shotgun (WGS) entry which is preliminary data.</text>
</comment>
<dbReference type="GO" id="GO:0061665">
    <property type="term" value="F:SUMO ligase activity"/>
    <property type="evidence" value="ECO:0007669"/>
    <property type="project" value="TreeGrafter"/>
</dbReference>
<sequence>MAGTETNGDIPRVALNSALNVSHLNSFRIAAVADRLATHVRSAPKNEIAEFVNLCLSLARGIDFSISNQEVSSRAQDLPSLLKQVCQYKNDAVVQAAVMVLMISVKSACESGWFSDNDSEELQNLAKEIACNFSSVSNFNTDPTSSHCVISTIMSRFYPTMKMGHIFTFLEIQPGYGTYVHDFRIVKSVNFSREDKIRLFVVRADSIQTSSCLCSPPKVTFLLNGKGVDRRTSFYTDTGPQLPTLVTHMLKYGSNLLQAVGDFNGKYIIAVAFMSTTSTPDINVVQDYVQHAPATIDSDSEIIEGASRISISCPISLTRIKTPIKGHSCKHLQCFDYDNYVNINSRRPSWRCPHCNQYVCFTDIRLDQIMVKVLKDVGPNAKEVIISSDGSWNAVMDTDDATKEPEEKTFNVGQDVPRGIESAGLADASVEILDLTEIDDVTDAVATRESEDRKLSPTAHQSLSITQTPSVNPQMANTNDVNQNIAQTDDDFWSGIFLSTYEMGTLNVRSNPPITSVSNWELDAFQGNIPLTTFVMESETALPNISQLQQYQFGNPNMGNEYGELPSISSHATRTPIAIQAFPTQPPTSVLQQRSRNNMDVFIQNSPSAASQASPSARLFADGFSTLHSTSSQVSRMPSSSVQQYLGIQQNRSVPPVLPSQHNIGLQPPNQVPNAYRVSYERQGSSQLQMANLAASHAINQPFGQVQSSIQPSANFLGPQNHGVSSRSGVDRSTGIVGSQQSRLMVPNQRNGPMARRIETSRAHPYSLNADAHRTSSVAHQIENTEVTSLSVRRTDTRDQADQNWRPTARMRGALSGQAYSDALNQFILRPTPQPQAAQPSSNAVSLPGNVPVPLQPLMAQGPQLPNYPSIGQASRPRVSGLSPEGSTGN</sequence>
<keyword evidence="1" id="KW-0479">Metal-binding</keyword>
<dbReference type="PROSITE" id="PS51044">
    <property type="entry name" value="ZF_SP_RING"/>
    <property type="match status" value="1"/>
</dbReference>
<feature type="compositionally biased region" description="Low complexity" evidence="5">
    <location>
        <begin position="835"/>
        <end position="846"/>
    </location>
</feature>
<evidence type="ECO:0000256" key="4">
    <source>
        <dbReference type="PROSITE-ProRule" id="PRU00452"/>
    </source>
</evidence>
<dbReference type="Gene3D" id="3.30.40.10">
    <property type="entry name" value="Zinc/RING finger domain, C3HC4 (zinc finger)"/>
    <property type="match status" value="1"/>
</dbReference>
<accession>A0A8S0QXP6</accession>
<dbReference type="OrthoDB" id="10263264at2759"/>
<keyword evidence="7" id="KW-0436">Ligase</keyword>
<dbReference type="Gramene" id="OE9A049248T4">
    <property type="protein sequence ID" value="OE9A049248C4"/>
    <property type="gene ID" value="OE9A049248"/>
</dbReference>
<evidence type="ECO:0000313" key="7">
    <source>
        <dbReference type="EMBL" id="CAA2971065.1"/>
    </source>
</evidence>
<dbReference type="InterPro" id="IPR004181">
    <property type="entry name" value="Znf_MIZ"/>
</dbReference>
<gene>
    <name evidence="7" type="ORF">OLEA9_A049248</name>
</gene>
<dbReference type="InterPro" id="IPR013083">
    <property type="entry name" value="Znf_RING/FYVE/PHD"/>
</dbReference>
<evidence type="ECO:0000256" key="3">
    <source>
        <dbReference type="ARBA" id="ARBA00022833"/>
    </source>
</evidence>
<evidence type="ECO:0000256" key="5">
    <source>
        <dbReference type="SAM" id="MobiDB-lite"/>
    </source>
</evidence>
<organism evidence="7 8">
    <name type="scientific">Olea europaea subsp. europaea</name>
    <dbReference type="NCBI Taxonomy" id="158383"/>
    <lineage>
        <taxon>Eukaryota</taxon>
        <taxon>Viridiplantae</taxon>
        <taxon>Streptophyta</taxon>
        <taxon>Embryophyta</taxon>
        <taxon>Tracheophyta</taxon>
        <taxon>Spermatophyta</taxon>
        <taxon>Magnoliopsida</taxon>
        <taxon>eudicotyledons</taxon>
        <taxon>Gunneridae</taxon>
        <taxon>Pentapetalae</taxon>
        <taxon>asterids</taxon>
        <taxon>lamiids</taxon>
        <taxon>Lamiales</taxon>
        <taxon>Oleaceae</taxon>
        <taxon>Oleeae</taxon>
        <taxon>Olea</taxon>
    </lineage>
</organism>
<dbReference type="PANTHER" id="PTHR10782">
    <property type="entry name" value="ZINC FINGER MIZ DOMAIN-CONTAINING PROTEIN"/>
    <property type="match status" value="1"/>
</dbReference>
<feature type="compositionally biased region" description="Polar residues" evidence="5">
    <location>
        <begin position="458"/>
        <end position="477"/>
    </location>
</feature>
<evidence type="ECO:0000256" key="2">
    <source>
        <dbReference type="ARBA" id="ARBA00022771"/>
    </source>
</evidence>
<protein>
    <submittedName>
        <fullName evidence="7">E4 SUMO- ligase PIAL2-like isoform X2</fullName>
    </submittedName>
</protein>
<evidence type="ECO:0000259" key="6">
    <source>
        <dbReference type="PROSITE" id="PS51044"/>
    </source>
</evidence>
<dbReference type="PANTHER" id="PTHR10782:SF4">
    <property type="entry name" value="TONALLI, ISOFORM E"/>
    <property type="match status" value="1"/>
</dbReference>
<feature type="region of interest" description="Disordered" evidence="5">
    <location>
        <begin position="720"/>
        <end position="739"/>
    </location>
</feature>
<keyword evidence="8" id="KW-1185">Reference proteome</keyword>
<name>A0A8S0QXP6_OLEEU</name>
<keyword evidence="2 4" id="KW-0863">Zinc-finger</keyword>
<evidence type="ECO:0000256" key="1">
    <source>
        <dbReference type="ARBA" id="ARBA00022723"/>
    </source>
</evidence>
<dbReference type="GO" id="GO:0016874">
    <property type="term" value="F:ligase activity"/>
    <property type="evidence" value="ECO:0007669"/>
    <property type="project" value="UniProtKB-KW"/>
</dbReference>
<dbReference type="GO" id="GO:0000785">
    <property type="term" value="C:chromatin"/>
    <property type="evidence" value="ECO:0007669"/>
    <property type="project" value="TreeGrafter"/>
</dbReference>
<dbReference type="GO" id="GO:0016925">
    <property type="term" value="P:protein sumoylation"/>
    <property type="evidence" value="ECO:0007669"/>
    <property type="project" value="TreeGrafter"/>
</dbReference>
<dbReference type="GO" id="GO:0008270">
    <property type="term" value="F:zinc ion binding"/>
    <property type="evidence" value="ECO:0007669"/>
    <property type="project" value="UniProtKB-KW"/>
</dbReference>
<dbReference type="CDD" id="cd16650">
    <property type="entry name" value="SP-RING_PIAS-like"/>
    <property type="match status" value="1"/>
</dbReference>